<dbReference type="EMBL" id="JAAAIM010002369">
    <property type="protein sequence ID" value="KAG0272943.1"/>
    <property type="molecule type" value="Genomic_DNA"/>
</dbReference>
<name>A0ABQ7JHK8_9FUNG</name>
<comment type="caution">
    <text evidence="3">The sequence shown here is derived from an EMBL/GenBank/DDBJ whole genome shotgun (WGS) entry which is preliminary data.</text>
</comment>
<protein>
    <submittedName>
        <fullName evidence="3">Uncharacterized protein</fullName>
    </submittedName>
</protein>
<feature type="compositionally biased region" description="Low complexity" evidence="1">
    <location>
        <begin position="13"/>
        <end position="27"/>
    </location>
</feature>
<feature type="transmembrane region" description="Helical" evidence="2">
    <location>
        <begin position="57"/>
        <end position="78"/>
    </location>
</feature>
<keyword evidence="2" id="KW-1133">Transmembrane helix</keyword>
<accession>A0ABQ7JHK8</accession>
<evidence type="ECO:0000313" key="3">
    <source>
        <dbReference type="EMBL" id="KAG0272943.1"/>
    </source>
</evidence>
<gene>
    <name evidence="3" type="ORF">BGZ96_005088</name>
</gene>
<reference evidence="3 4" key="1">
    <citation type="journal article" date="2020" name="Fungal Divers.">
        <title>Resolving the Mortierellaceae phylogeny through synthesis of multi-gene phylogenetics and phylogenomics.</title>
        <authorList>
            <person name="Vandepol N."/>
            <person name="Liber J."/>
            <person name="Desiro A."/>
            <person name="Na H."/>
            <person name="Kennedy M."/>
            <person name="Barry K."/>
            <person name="Grigoriev I.V."/>
            <person name="Miller A.N."/>
            <person name="O'Donnell K."/>
            <person name="Stajich J.E."/>
            <person name="Bonito G."/>
        </authorList>
    </citation>
    <scope>NUCLEOTIDE SEQUENCE [LARGE SCALE GENOMIC DNA]</scope>
    <source>
        <strain evidence="3 4">AD045</strain>
    </source>
</reference>
<evidence type="ECO:0000313" key="4">
    <source>
        <dbReference type="Proteomes" id="UP001194696"/>
    </source>
</evidence>
<keyword evidence="4" id="KW-1185">Reference proteome</keyword>
<feature type="compositionally biased region" description="Pro residues" evidence="1">
    <location>
        <begin position="1"/>
        <end position="12"/>
    </location>
</feature>
<evidence type="ECO:0000256" key="2">
    <source>
        <dbReference type="SAM" id="Phobius"/>
    </source>
</evidence>
<evidence type="ECO:0000256" key="1">
    <source>
        <dbReference type="SAM" id="MobiDB-lite"/>
    </source>
</evidence>
<dbReference type="Proteomes" id="UP001194696">
    <property type="component" value="Unassembled WGS sequence"/>
</dbReference>
<feature type="non-terminal residue" evidence="3">
    <location>
        <position position="94"/>
    </location>
</feature>
<keyword evidence="2" id="KW-0812">Transmembrane</keyword>
<organism evidence="3 4">
    <name type="scientific">Linnemannia gamsii</name>
    <dbReference type="NCBI Taxonomy" id="64522"/>
    <lineage>
        <taxon>Eukaryota</taxon>
        <taxon>Fungi</taxon>
        <taxon>Fungi incertae sedis</taxon>
        <taxon>Mucoromycota</taxon>
        <taxon>Mortierellomycotina</taxon>
        <taxon>Mortierellomycetes</taxon>
        <taxon>Mortierellales</taxon>
        <taxon>Mortierellaceae</taxon>
        <taxon>Linnemannia</taxon>
    </lineage>
</organism>
<proteinExistence type="predicted"/>
<feature type="region of interest" description="Disordered" evidence="1">
    <location>
        <begin position="1"/>
        <end position="47"/>
    </location>
</feature>
<keyword evidence="2" id="KW-0472">Membrane</keyword>
<sequence length="94" mass="10192">MSSPAQPDPRPSPTTTTFIPITTSDDNNNNHDRGNGGGRGNNPDGAPAYGSFEAGGFIYIILVGAMLVAIVYFGRAILAKRRERIRRLKDPDFE</sequence>